<feature type="transmembrane region" description="Helical" evidence="1">
    <location>
        <begin position="97"/>
        <end position="116"/>
    </location>
</feature>
<keyword evidence="4" id="KW-1185">Reference proteome</keyword>
<protein>
    <submittedName>
        <fullName evidence="3">DUF2157 domain-containing protein</fullName>
    </submittedName>
</protein>
<dbReference type="EMBL" id="JARULN010000001">
    <property type="protein sequence ID" value="MDG5752839.1"/>
    <property type="molecule type" value="Genomic_DNA"/>
</dbReference>
<feature type="transmembrane region" description="Helical" evidence="1">
    <location>
        <begin position="221"/>
        <end position="241"/>
    </location>
</feature>
<evidence type="ECO:0000259" key="2">
    <source>
        <dbReference type="Pfam" id="PF09925"/>
    </source>
</evidence>
<dbReference type="InterPro" id="IPR018677">
    <property type="entry name" value="DUF2157"/>
</dbReference>
<keyword evidence="1" id="KW-0472">Membrane</keyword>
<proteinExistence type="predicted"/>
<dbReference type="Pfam" id="PF09925">
    <property type="entry name" value="DUF2157"/>
    <property type="match status" value="1"/>
</dbReference>
<feature type="transmembrane region" description="Helical" evidence="1">
    <location>
        <begin position="195"/>
        <end position="215"/>
    </location>
</feature>
<sequence>MKHKELVSWLNKWEGEGIISTEQKERMLSTFQTEDRGMLLRLLPLFVSILLGLSLLTFLASNWDGMSNEVKLVIIFMCVPTFYIAGALFYHKGKNSLGIGCLFLGVVSFGVAMLLISDMFQYMAYSASLFFFWSLFAFLFACLYRHMLLIGTAVLLSGIGQVYSVSAFQTVHVGILLASTLGIFYLMYKEERWGYDLLGALLIILQWCILLPVSMHNETNIAEQLVQCTIPFLMLVLLMMFSYVRKTDVCEKVVLISLYFYYVFNVLLPEVLTVEVKSFVIMIHIIAVGALLIYAHRKWRAFKIYEMLLFLPVLFITNETVAEWTILLIAVLYPIGMLLDGYAHAQQQKVAVGSRLFIVSMFAAYFQFGFSYMSKSAFFLIGAILLTGLYLFLSRKEKQILKEEKK</sequence>
<evidence type="ECO:0000313" key="3">
    <source>
        <dbReference type="EMBL" id="MDG5752839.1"/>
    </source>
</evidence>
<feature type="transmembrane region" description="Helical" evidence="1">
    <location>
        <begin position="171"/>
        <end position="188"/>
    </location>
</feature>
<evidence type="ECO:0000313" key="4">
    <source>
        <dbReference type="Proteomes" id="UP001218246"/>
    </source>
</evidence>
<accession>A0ABT6H271</accession>
<evidence type="ECO:0000256" key="1">
    <source>
        <dbReference type="SAM" id="Phobius"/>
    </source>
</evidence>
<keyword evidence="1" id="KW-1133">Transmembrane helix</keyword>
<reference evidence="3 4" key="1">
    <citation type="submission" date="2023-04" db="EMBL/GenBank/DDBJ databases">
        <title>Ectobacillus antri isolated from activated sludge.</title>
        <authorList>
            <person name="Yan P."/>
            <person name="Liu X."/>
        </authorList>
    </citation>
    <scope>NUCLEOTIDE SEQUENCE [LARGE SCALE GENOMIC DNA]</scope>
    <source>
        <strain evidence="3 4">C18H</strain>
    </source>
</reference>
<dbReference type="Proteomes" id="UP001218246">
    <property type="component" value="Unassembled WGS sequence"/>
</dbReference>
<feature type="transmembrane region" description="Helical" evidence="1">
    <location>
        <begin position="72"/>
        <end position="90"/>
    </location>
</feature>
<comment type="caution">
    <text evidence="3">The sequence shown here is derived from an EMBL/GenBank/DDBJ whole genome shotgun (WGS) entry which is preliminary data.</text>
</comment>
<feature type="domain" description="DUF2157" evidence="2">
    <location>
        <begin position="12"/>
        <end position="149"/>
    </location>
</feature>
<feature type="transmembrane region" description="Helical" evidence="1">
    <location>
        <begin position="376"/>
        <end position="393"/>
    </location>
</feature>
<feature type="transmembrane region" description="Helical" evidence="1">
    <location>
        <begin position="39"/>
        <end position="60"/>
    </location>
</feature>
<feature type="transmembrane region" description="Helical" evidence="1">
    <location>
        <begin position="278"/>
        <end position="295"/>
    </location>
</feature>
<gene>
    <name evidence="3" type="ORF">P6P90_02340</name>
</gene>
<feature type="transmembrane region" description="Helical" evidence="1">
    <location>
        <begin position="253"/>
        <end position="272"/>
    </location>
</feature>
<name>A0ABT6H271_9BACI</name>
<organism evidence="3 4">
    <name type="scientific">Ectobacillus antri</name>
    <dbReference type="NCBI Taxonomy" id="2486280"/>
    <lineage>
        <taxon>Bacteria</taxon>
        <taxon>Bacillati</taxon>
        <taxon>Bacillota</taxon>
        <taxon>Bacilli</taxon>
        <taxon>Bacillales</taxon>
        <taxon>Bacillaceae</taxon>
        <taxon>Ectobacillus</taxon>
    </lineage>
</organism>
<dbReference type="RefSeq" id="WP_124563940.1">
    <property type="nucleotide sequence ID" value="NZ_JARRRY010000001.1"/>
</dbReference>
<keyword evidence="1" id="KW-0812">Transmembrane</keyword>
<feature type="transmembrane region" description="Helical" evidence="1">
    <location>
        <begin position="122"/>
        <end position="141"/>
    </location>
</feature>